<evidence type="ECO:0000313" key="2">
    <source>
        <dbReference type="EMBL" id="MBP2017601.1"/>
    </source>
</evidence>
<evidence type="ECO:0000313" key="3">
    <source>
        <dbReference type="Proteomes" id="UP001519289"/>
    </source>
</evidence>
<evidence type="ECO:0000256" key="1">
    <source>
        <dbReference type="SAM" id="MobiDB-lite"/>
    </source>
</evidence>
<dbReference type="EMBL" id="JAGGLG010000006">
    <property type="protein sequence ID" value="MBP2017601.1"/>
    <property type="molecule type" value="Genomic_DNA"/>
</dbReference>
<feature type="region of interest" description="Disordered" evidence="1">
    <location>
        <begin position="70"/>
        <end position="90"/>
    </location>
</feature>
<dbReference type="Proteomes" id="UP001519289">
    <property type="component" value="Unassembled WGS sequence"/>
</dbReference>
<feature type="compositionally biased region" description="Basic and acidic residues" evidence="1">
    <location>
        <begin position="187"/>
        <end position="201"/>
    </location>
</feature>
<evidence type="ECO:0008006" key="4">
    <source>
        <dbReference type="Google" id="ProtNLM"/>
    </source>
</evidence>
<name>A0ABS4JRH7_9FIRM</name>
<keyword evidence="3" id="KW-1185">Reference proteome</keyword>
<sequence length="314" mass="32132">MAVPQVDVARARAFVLAHGGAVDVARMEGILGRTEPDRAVVRALERLQNSDGGFPVAAVARGAGAALGTTAAGGHHEGQDTIASGGRAGARGAADSGASSIAVTCQILAHLRDIPPLAGSPMASRAVAFLRRSQSVDGSWSAAQEGVDPALLTASAGYTLAVMEPDHPDPIVRAARWLRRTLADGAGDTRAEGTEHSREGGPGRVAALGSGSDRSAALFRAAAVWGHSGDAAAQDSAYALLEQRDLTAPEIAGWLATFVELGLAARHFALAFRLLGRLAGLQQTDGSWPVGEGSAVEATLAALRVFRGFRLVGE</sequence>
<dbReference type="InterPro" id="IPR008930">
    <property type="entry name" value="Terpenoid_cyclase/PrenylTrfase"/>
</dbReference>
<dbReference type="RefSeq" id="WP_209465746.1">
    <property type="nucleotide sequence ID" value="NZ_JAGGLG010000006.1"/>
</dbReference>
<organism evidence="2 3">
    <name type="scientific">Symbiobacterium terraclitae</name>
    <dbReference type="NCBI Taxonomy" id="557451"/>
    <lineage>
        <taxon>Bacteria</taxon>
        <taxon>Bacillati</taxon>
        <taxon>Bacillota</taxon>
        <taxon>Clostridia</taxon>
        <taxon>Eubacteriales</taxon>
        <taxon>Symbiobacteriaceae</taxon>
        <taxon>Symbiobacterium</taxon>
    </lineage>
</organism>
<dbReference type="Gene3D" id="1.50.10.20">
    <property type="match status" value="1"/>
</dbReference>
<protein>
    <recommendedName>
        <fullName evidence="4">Squalene cyclase C-terminal domain-containing protein</fullName>
    </recommendedName>
</protein>
<gene>
    <name evidence="2" type="ORF">J2Z79_000986</name>
</gene>
<proteinExistence type="predicted"/>
<dbReference type="SUPFAM" id="SSF48239">
    <property type="entry name" value="Terpenoid cyclases/Protein prenyltransferases"/>
    <property type="match status" value="1"/>
</dbReference>
<accession>A0ABS4JRH7</accession>
<reference evidence="2 3" key="1">
    <citation type="submission" date="2021-03" db="EMBL/GenBank/DDBJ databases">
        <title>Genomic Encyclopedia of Type Strains, Phase IV (KMG-IV): sequencing the most valuable type-strain genomes for metagenomic binning, comparative biology and taxonomic classification.</title>
        <authorList>
            <person name="Goeker M."/>
        </authorList>
    </citation>
    <scope>NUCLEOTIDE SEQUENCE [LARGE SCALE GENOMIC DNA]</scope>
    <source>
        <strain evidence="2 3">DSM 27138</strain>
    </source>
</reference>
<feature type="region of interest" description="Disordered" evidence="1">
    <location>
        <begin position="185"/>
        <end position="204"/>
    </location>
</feature>
<comment type="caution">
    <text evidence="2">The sequence shown here is derived from an EMBL/GenBank/DDBJ whole genome shotgun (WGS) entry which is preliminary data.</text>
</comment>